<proteinExistence type="predicted"/>
<feature type="compositionally biased region" description="Polar residues" evidence="1">
    <location>
        <begin position="61"/>
        <end position="74"/>
    </location>
</feature>
<dbReference type="Proteomes" id="UP001300502">
    <property type="component" value="Unassembled WGS sequence"/>
</dbReference>
<evidence type="ECO:0000256" key="2">
    <source>
        <dbReference type="SAM" id="Phobius"/>
    </source>
</evidence>
<protein>
    <submittedName>
        <fullName evidence="3">Uncharacterized protein</fullName>
    </submittedName>
</protein>
<sequence>MQNISLCFVLGNYVGVVQKGRTSGICPCRCKLPLLQRRQVDYGTASRRLLFLSMEEENTKDSTAAQDVSKYTSKSKQKVESGSVPSQDSTDDSKSSSGSTRKKPTTKRKRKSKKQEPLPSNEEVTVPISRKPNPASGASDYWIDPKDVVVEQEKKTHAASSKTDLSNDMKTKLKTEIVSPYRQNWILLLIAAVVLLTLAYRFLPANQIFDRIPDL</sequence>
<feature type="region of interest" description="Disordered" evidence="1">
    <location>
        <begin position="58"/>
        <end position="141"/>
    </location>
</feature>
<evidence type="ECO:0000313" key="3">
    <source>
        <dbReference type="EMBL" id="KAK4523833.1"/>
    </source>
</evidence>
<evidence type="ECO:0000313" key="4">
    <source>
        <dbReference type="Proteomes" id="UP001300502"/>
    </source>
</evidence>
<evidence type="ECO:0000256" key="1">
    <source>
        <dbReference type="SAM" id="MobiDB-lite"/>
    </source>
</evidence>
<keyword evidence="2" id="KW-0472">Membrane</keyword>
<keyword evidence="2" id="KW-0812">Transmembrane</keyword>
<reference evidence="3 4" key="1">
    <citation type="submission" date="2022-07" db="EMBL/GenBank/DDBJ databases">
        <title>Genome-wide signatures of adaptation to extreme environments.</title>
        <authorList>
            <person name="Cho C.H."/>
            <person name="Yoon H.S."/>
        </authorList>
    </citation>
    <scope>NUCLEOTIDE SEQUENCE [LARGE SCALE GENOMIC DNA]</scope>
    <source>
        <strain evidence="3 4">108.79 E11</strain>
    </source>
</reference>
<dbReference type="EMBL" id="JANCYU010000020">
    <property type="protein sequence ID" value="KAK4523833.1"/>
    <property type="molecule type" value="Genomic_DNA"/>
</dbReference>
<keyword evidence="2" id="KW-1133">Transmembrane helix</keyword>
<feature type="compositionally biased region" description="Basic residues" evidence="1">
    <location>
        <begin position="100"/>
        <end position="113"/>
    </location>
</feature>
<comment type="caution">
    <text evidence="3">The sequence shown here is derived from an EMBL/GenBank/DDBJ whole genome shotgun (WGS) entry which is preliminary data.</text>
</comment>
<keyword evidence="4" id="KW-1185">Reference proteome</keyword>
<name>A0AAV9I8Z8_9RHOD</name>
<accession>A0AAV9I8Z8</accession>
<gene>
    <name evidence="3" type="ORF">GAYE_SCF00G1729</name>
</gene>
<organism evidence="3 4">
    <name type="scientific">Galdieria yellowstonensis</name>
    <dbReference type="NCBI Taxonomy" id="3028027"/>
    <lineage>
        <taxon>Eukaryota</taxon>
        <taxon>Rhodophyta</taxon>
        <taxon>Bangiophyceae</taxon>
        <taxon>Galdieriales</taxon>
        <taxon>Galdieriaceae</taxon>
        <taxon>Galdieria</taxon>
    </lineage>
</organism>
<feature type="transmembrane region" description="Helical" evidence="2">
    <location>
        <begin position="185"/>
        <end position="203"/>
    </location>
</feature>
<dbReference type="AlphaFoldDB" id="A0AAV9I8Z8"/>